<dbReference type="Gene3D" id="1.25.40.120">
    <property type="entry name" value="Protein prenylyltransferase"/>
    <property type="match status" value="1"/>
</dbReference>
<dbReference type="SUPFAM" id="SSF48439">
    <property type="entry name" value="Protein prenylyltransferase"/>
    <property type="match status" value="1"/>
</dbReference>
<dbReference type="FunCoup" id="K1XES4">
    <property type="interactions" value="88"/>
</dbReference>
<comment type="catalytic activity">
    <reaction evidence="5 6">
        <text>geranylgeranyl diphosphate + L-cysteinyl-[protein] = S-geranylgeranyl-L-cysteinyl-[protein] + diphosphate</text>
        <dbReference type="Rhea" id="RHEA:21240"/>
        <dbReference type="Rhea" id="RHEA-COMP:10131"/>
        <dbReference type="Rhea" id="RHEA-COMP:11537"/>
        <dbReference type="ChEBI" id="CHEBI:29950"/>
        <dbReference type="ChEBI" id="CHEBI:33019"/>
        <dbReference type="ChEBI" id="CHEBI:57533"/>
        <dbReference type="ChEBI" id="CHEBI:86021"/>
        <dbReference type="EC" id="2.5.1.60"/>
    </reaction>
</comment>
<comment type="similarity">
    <text evidence="1 6">Belongs to the protein prenyltransferase subunit alpha family.</text>
</comment>
<dbReference type="OMA" id="RKFPKCY"/>
<dbReference type="HOGENOM" id="CLU_031996_2_0_1"/>
<dbReference type="Pfam" id="PF01239">
    <property type="entry name" value="PPTA"/>
    <property type="match status" value="3"/>
</dbReference>
<dbReference type="PANTHER" id="PTHR11129:SF2">
    <property type="entry name" value="GERANYLGERANYL TRANSFERASE TYPE-2 SUBUNIT ALPHA"/>
    <property type="match status" value="1"/>
</dbReference>
<evidence type="ECO:0000256" key="3">
    <source>
        <dbReference type="ARBA" id="ARBA00022679"/>
    </source>
</evidence>
<evidence type="ECO:0000256" key="5">
    <source>
        <dbReference type="ARBA" id="ARBA00047658"/>
    </source>
</evidence>
<dbReference type="EC" id="2.5.1.60" evidence="6"/>
<protein>
    <recommendedName>
        <fullName evidence="6">Geranylgeranyl transferase type-2 subunit alpha</fullName>
        <ecNumber evidence="6">2.5.1.60</ecNumber>
    </recommendedName>
    <alternativeName>
        <fullName evidence="6">Geranylgeranyl transferase type II subunit alpha</fullName>
    </alternativeName>
</protein>
<dbReference type="InParanoid" id="K1XES4"/>
<dbReference type="AlphaFoldDB" id="K1XES4"/>
<proteinExistence type="inferred from homology"/>
<keyword evidence="2 6" id="KW-0637">Prenyltransferase</keyword>
<evidence type="ECO:0000256" key="4">
    <source>
        <dbReference type="ARBA" id="ARBA00022737"/>
    </source>
</evidence>
<name>K1XES4_MARBU</name>
<sequence length="462" mass="53456">MNVDRTWAPARTPVPTSTFNLTCSQLYGSQPQRNTFAQLTSSRLTNAALDMASHGVSRTATTGHRTEEQRVAEQREIAKYQELEDLIRAKIAERQYTVEVLELTSKLLRKNPEYYTIWNVRRRLLIYGLFSKPSDSSSPSTELPSTFLTDTTITSSEMSSSTTTVPSAASTAIPQAPSSQTLGKNGITLDLIKADLEFLFPIMLEYPKCYWLWNYRLWLLEQANERLEPDFARELWKRELGLVGKMLVKDSRNFHGWGYRRKVVSELESTKLNGNSMVESEFEYTTKMIYAPKGLSNFSAWHSRSKLIPRLLDERNAEDSVRKQFLDDEFDLIVSAMYTDSYPYAQSAWFYYQFLMTTLTDSGGHATITPNFTIDDRIEYVGKQLLILRDMLDGAEDCKWIYDALIEYTMALCGMEKRELRPEEKQDCKAWLGELRKLDYFRVGRWNDLDKSLTKQQHENKE</sequence>
<keyword evidence="3 6" id="KW-0808">Transferase</keyword>
<evidence type="ECO:0000256" key="2">
    <source>
        <dbReference type="ARBA" id="ARBA00022602"/>
    </source>
</evidence>
<dbReference type="EMBL" id="JH921431">
    <property type="protein sequence ID" value="EKD19423.1"/>
    <property type="molecule type" value="Genomic_DNA"/>
</dbReference>
<reference evidence="7 8" key="1">
    <citation type="journal article" date="2012" name="BMC Genomics">
        <title>Sequencing the genome of Marssonina brunnea reveals fungus-poplar co-evolution.</title>
        <authorList>
            <person name="Zhu S."/>
            <person name="Cao Y.-Z."/>
            <person name="Jiang C."/>
            <person name="Tan B.-Y."/>
            <person name="Wang Z."/>
            <person name="Feng S."/>
            <person name="Zhang L."/>
            <person name="Su X.-H."/>
            <person name="Brejova B."/>
            <person name="Vinar T."/>
            <person name="Xu M."/>
            <person name="Wang M.-X."/>
            <person name="Zhang S.-G."/>
            <person name="Huang M.-R."/>
            <person name="Wu R."/>
            <person name="Zhou Y."/>
        </authorList>
    </citation>
    <scope>NUCLEOTIDE SEQUENCE [LARGE SCALE GENOMIC DNA]</scope>
    <source>
        <strain evidence="7 8">MB_m1</strain>
    </source>
</reference>
<dbReference type="Proteomes" id="UP000006753">
    <property type="component" value="Unassembled WGS sequence"/>
</dbReference>
<dbReference type="PROSITE" id="PS51147">
    <property type="entry name" value="PFTA"/>
    <property type="match status" value="2"/>
</dbReference>
<evidence type="ECO:0000256" key="1">
    <source>
        <dbReference type="ARBA" id="ARBA00006734"/>
    </source>
</evidence>
<evidence type="ECO:0000313" key="7">
    <source>
        <dbReference type="EMBL" id="EKD19423.1"/>
    </source>
</evidence>
<dbReference type="STRING" id="1072389.K1XES4"/>
<keyword evidence="4" id="KW-0677">Repeat</keyword>
<dbReference type="eggNOG" id="KOG0529">
    <property type="taxonomic scope" value="Eukaryota"/>
</dbReference>
<evidence type="ECO:0000313" key="8">
    <source>
        <dbReference type="Proteomes" id="UP000006753"/>
    </source>
</evidence>
<evidence type="ECO:0000256" key="6">
    <source>
        <dbReference type="RuleBase" id="RU367120"/>
    </source>
</evidence>
<dbReference type="GO" id="GO:0005968">
    <property type="term" value="C:Rab-protein geranylgeranyltransferase complex"/>
    <property type="evidence" value="ECO:0007669"/>
    <property type="project" value="TreeGrafter"/>
</dbReference>
<comment type="function">
    <text evidence="6">Catalyzes the transfer of a geranyl-geranyl moiety from geranyl-geranyl pyrophosphate to cysteines occuring in specific C-terminal amino acid sequences.</text>
</comment>
<dbReference type="OrthoDB" id="1658at2759"/>
<dbReference type="GO" id="GO:0004663">
    <property type="term" value="F:Rab geranylgeranyltransferase activity"/>
    <property type="evidence" value="ECO:0007669"/>
    <property type="project" value="UniProtKB-UniRule"/>
</dbReference>
<dbReference type="PANTHER" id="PTHR11129">
    <property type="entry name" value="PROTEIN FARNESYLTRANSFERASE ALPHA SUBUNIT/RAB GERANYLGERANYL TRANSFERASE ALPHA SUBUNIT"/>
    <property type="match status" value="1"/>
</dbReference>
<organism evidence="7 8">
    <name type="scientific">Marssonina brunnea f. sp. multigermtubi (strain MB_m1)</name>
    <name type="common">Marssonina leaf spot fungus</name>
    <dbReference type="NCBI Taxonomy" id="1072389"/>
    <lineage>
        <taxon>Eukaryota</taxon>
        <taxon>Fungi</taxon>
        <taxon>Dikarya</taxon>
        <taxon>Ascomycota</taxon>
        <taxon>Pezizomycotina</taxon>
        <taxon>Leotiomycetes</taxon>
        <taxon>Helotiales</taxon>
        <taxon>Drepanopezizaceae</taxon>
        <taxon>Drepanopeziza</taxon>
    </lineage>
</organism>
<gene>
    <name evidence="7" type="ORF">MBM_02660</name>
</gene>
<keyword evidence="8" id="KW-1185">Reference proteome</keyword>
<accession>K1XES4</accession>
<dbReference type="InterPro" id="IPR002088">
    <property type="entry name" value="Prenyl_trans_a"/>
</dbReference>
<dbReference type="KEGG" id="mbe:MBM_02660"/>
<dbReference type="GO" id="GO:0097354">
    <property type="term" value="P:prenylation"/>
    <property type="evidence" value="ECO:0007669"/>
    <property type="project" value="UniProtKB-UniRule"/>
</dbReference>